<dbReference type="InterPro" id="IPR000639">
    <property type="entry name" value="Epox_hydrolase-like"/>
</dbReference>
<dbReference type="Proteomes" id="UP000572817">
    <property type="component" value="Unassembled WGS sequence"/>
</dbReference>
<dbReference type="Pfam" id="PF06441">
    <property type="entry name" value="EHN"/>
    <property type="match status" value="1"/>
</dbReference>
<protein>
    <submittedName>
        <fullName evidence="5">Epoxide hydrolase</fullName>
    </submittedName>
</protein>
<dbReference type="GO" id="GO:0004301">
    <property type="term" value="F:epoxide hydrolase activity"/>
    <property type="evidence" value="ECO:0007669"/>
    <property type="project" value="TreeGrafter"/>
</dbReference>
<sequence length="405" mass="44613">MPSPFATPPHPVPAHALTPFQIAIPDTALQTLQTLLTLSPIAPPNWENAATHAGRFGAPRDWLVAAAHHWQTWDWRAKERELNSVPHFKLAVADDGGVGTTTVHFAALFSPRRDAVPLLLLHGWPGSFVEFLPILTKVQARHADAPGDLPFHVVVPSLTGYGFSDPPPHDRDFSHVDQARVMARAMAALGFERYVVQGGDVGSVVATAMAARYAEAAALHLNMAMLGAPPKGLDPAKVEYSERELESLERAKKFWESESDYAKLHGHKPSTVGLAVGSSPIALLAWIGEKMLAWSDPASQPSLDQIVTNISIYWFTGCYPSSIWFYRNIVDRSRASATIEEVKGKPVGFSMFPKEISTPPKAWRDAVGNFTWTRQHEKGGHFAALEQPDVLWKDIVDFVNESWKN</sequence>
<dbReference type="GO" id="GO:0097176">
    <property type="term" value="P:epoxide metabolic process"/>
    <property type="evidence" value="ECO:0007669"/>
    <property type="project" value="TreeGrafter"/>
</dbReference>
<feature type="active site" description="Proton donor" evidence="3">
    <location>
        <position position="326"/>
    </location>
</feature>
<feature type="active site" description="Proton acceptor" evidence="3">
    <location>
        <position position="381"/>
    </location>
</feature>
<comment type="similarity">
    <text evidence="1">Belongs to the peptidase S33 family.</text>
</comment>
<feature type="domain" description="Epoxide hydrolase N-terminal" evidence="4">
    <location>
        <begin position="18"/>
        <end position="131"/>
    </location>
</feature>
<keyword evidence="6" id="KW-1185">Reference proteome</keyword>
<dbReference type="PANTHER" id="PTHR21661">
    <property type="entry name" value="EPOXIDE HYDROLASE 1-RELATED"/>
    <property type="match status" value="1"/>
</dbReference>
<evidence type="ECO:0000313" key="5">
    <source>
        <dbReference type="EMBL" id="KAF4314586.1"/>
    </source>
</evidence>
<reference evidence="5" key="1">
    <citation type="submission" date="2020-04" db="EMBL/GenBank/DDBJ databases">
        <title>Genome Assembly and Annotation of Botryosphaeria dothidea sdau 11-99, a Latent Pathogen of Apple Fruit Ring Rot in China.</title>
        <authorList>
            <person name="Yu C."/>
            <person name="Diao Y."/>
            <person name="Lu Q."/>
            <person name="Zhao J."/>
            <person name="Cui S."/>
            <person name="Peng C."/>
            <person name="He B."/>
            <person name="Liu H."/>
        </authorList>
    </citation>
    <scope>NUCLEOTIDE SEQUENCE [LARGE SCALE GENOMIC DNA]</scope>
    <source>
        <strain evidence="5">Sdau11-99</strain>
    </source>
</reference>
<proteinExistence type="inferred from homology"/>
<feature type="active site" description="Nucleophile" evidence="3">
    <location>
        <position position="200"/>
    </location>
</feature>
<keyword evidence="2 5" id="KW-0378">Hydrolase</keyword>
<dbReference type="PIRSF" id="PIRSF001112">
    <property type="entry name" value="Epoxide_hydrolase"/>
    <property type="match status" value="1"/>
</dbReference>
<dbReference type="EMBL" id="WWBZ02000001">
    <property type="protein sequence ID" value="KAF4314586.1"/>
    <property type="molecule type" value="Genomic_DNA"/>
</dbReference>
<dbReference type="InterPro" id="IPR029058">
    <property type="entry name" value="AB_hydrolase_fold"/>
</dbReference>
<accession>A0A8H4J7G2</accession>
<evidence type="ECO:0000256" key="2">
    <source>
        <dbReference type="ARBA" id="ARBA00022801"/>
    </source>
</evidence>
<evidence type="ECO:0000313" key="6">
    <source>
        <dbReference type="Proteomes" id="UP000572817"/>
    </source>
</evidence>
<dbReference type="PANTHER" id="PTHR21661:SF39">
    <property type="entry name" value="HYDROLASE, PUTATIVE (AFU_ORTHOLOGUE AFUA_3G08960)-RELATED"/>
    <property type="match status" value="1"/>
</dbReference>
<evidence type="ECO:0000259" key="4">
    <source>
        <dbReference type="Pfam" id="PF06441"/>
    </source>
</evidence>
<dbReference type="PRINTS" id="PR00412">
    <property type="entry name" value="EPOXHYDRLASE"/>
</dbReference>
<dbReference type="SUPFAM" id="SSF53474">
    <property type="entry name" value="alpha/beta-Hydrolases"/>
    <property type="match status" value="1"/>
</dbReference>
<dbReference type="OrthoDB" id="7130006at2759"/>
<organism evidence="5 6">
    <name type="scientific">Botryosphaeria dothidea</name>
    <dbReference type="NCBI Taxonomy" id="55169"/>
    <lineage>
        <taxon>Eukaryota</taxon>
        <taxon>Fungi</taxon>
        <taxon>Dikarya</taxon>
        <taxon>Ascomycota</taxon>
        <taxon>Pezizomycotina</taxon>
        <taxon>Dothideomycetes</taxon>
        <taxon>Dothideomycetes incertae sedis</taxon>
        <taxon>Botryosphaeriales</taxon>
        <taxon>Botryosphaeriaceae</taxon>
        <taxon>Botryosphaeria</taxon>
    </lineage>
</organism>
<dbReference type="InterPro" id="IPR010497">
    <property type="entry name" value="Epoxide_hydro_N"/>
</dbReference>
<name>A0A8H4J7G2_9PEZI</name>
<gene>
    <name evidence="5" type="ORF">GTA08_BOTSDO00164</name>
</gene>
<evidence type="ECO:0000256" key="3">
    <source>
        <dbReference type="PIRSR" id="PIRSR001112-1"/>
    </source>
</evidence>
<dbReference type="Gene3D" id="3.40.50.1820">
    <property type="entry name" value="alpha/beta hydrolase"/>
    <property type="match status" value="1"/>
</dbReference>
<evidence type="ECO:0000256" key="1">
    <source>
        <dbReference type="ARBA" id="ARBA00010088"/>
    </source>
</evidence>
<comment type="caution">
    <text evidence="5">The sequence shown here is derived from an EMBL/GenBank/DDBJ whole genome shotgun (WGS) entry which is preliminary data.</text>
</comment>
<dbReference type="InterPro" id="IPR016292">
    <property type="entry name" value="Epoxide_hydrolase"/>
</dbReference>
<dbReference type="AlphaFoldDB" id="A0A8H4J7G2"/>